<dbReference type="NCBIfam" id="TIGR00070">
    <property type="entry name" value="hisG"/>
    <property type="match status" value="1"/>
</dbReference>
<comment type="catalytic activity">
    <reaction evidence="1 15">
        <text>1-(5-phospho-beta-D-ribosyl)-ATP + diphosphate = 5-phospho-alpha-D-ribose 1-diphosphate + ATP</text>
        <dbReference type="Rhea" id="RHEA:18473"/>
        <dbReference type="ChEBI" id="CHEBI:30616"/>
        <dbReference type="ChEBI" id="CHEBI:33019"/>
        <dbReference type="ChEBI" id="CHEBI:58017"/>
        <dbReference type="ChEBI" id="CHEBI:73183"/>
        <dbReference type="EC" id="2.4.2.17"/>
    </reaction>
</comment>
<evidence type="ECO:0000256" key="11">
    <source>
        <dbReference type="ARBA" id="ARBA00022741"/>
    </source>
</evidence>
<dbReference type="CDD" id="cd13595">
    <property type="entry name" value="PBP2_HisGs"/>
    <property type="match status" value="1"/>
</dbReference>
<dbReference type="PANTHER" id="PTHR21403:SF8">
    <property type="entry name" value="ATP PHOSPHORIBOSYLTRANSFERASE"/>
    <property type="match status" value="1"/>
</dbReference>
<dbReference type="STRING" id="1123282.SAMN02745823_00974"/>
<evidence type="ECO:0000256" key="12">
    <source>
        <dbReference type="ARBA" id="ARBA00022840"/>
    </source>
</evidence>
<protein>
    <recommendedName>
        <fullName evidence="6 15">ATP phosphoribosyltransferase</fullName>
        <shortName evidence="15">ATP-PRT</shortName>
        <shortName evidence="15">ATP-PRTase</shortName>
        <ecNumber evidence="5 15">2.4.2.17</ecNumber>
    </recommendedName>
</protein>
<keyword evidence="7 15" id="KW-0963">Cytoplasm</keyword>
<dbReference type="InterPro" id="IPR024893">
    <property type="entry name" value="ATP_PRibTrfase_HisG_short"/>
</dbReference>
<evidence type="ECO:0000313" key="17">
    <source>
        <dbReference type="EMBL" id="SHH77687.1"/>
    </source>
</evidence>
<dbReference type="Pfam" id="PF01634">
    <property type="entry name" value="HisG"/>
    <property type="match status" value="1"/>
</dbReference>
<evidence type="ECO:0000256" key="6">
    <source>
        <dbReference type="ARBA" id="ARBA00020998"/>
    </source>
</evidence>
<keyword evidence="13 15" id="KW-0368">Histidine biosynthesis</keyword>
<gene>
    <name evidence="15" type="primary">hisG</name>
    <name evidence="17" type="ORF">SAMN02745823_00974</name>
</gene>
<comment type="pathway">
    <text evidence="3 15">Amino-acid biosynthesis; L-histidine biosynthesis; L-histidine from 5-phospho-alpha-D-ribose 1-diphosphate: step 1/9.</text>
</comment>
<evidence type="ECO:0000256" key="2">
    <source>
        <dbReference type="ARBA" id="ARBA00004496"/>
    </source>
</evidence>
<evidence type="ECO:0000256" key="14">
    <source>
        <dbReference type="ARBA" id="ARBA00024861"/>
    </source>
</evidence>
<dbReference type="EC" id="2.4.2.17" evidence="5 15"/>
<evidence type="ECO:0000256" key="10">
    <source>
        <dbReference type="ARBA" id="ARBA00022679"/>
    </source>
</evidence>
<dbReference type="GO" id="GO:0003879">
    <property type="term" value="F:ATP phosphoribosyltransferase activity"/>
    <property type="evidence" value="ECO:0007669"/>
    <property type="project" value="UniProtKB-UniRule"/>
</dbReference>
<accession>A0A1M5VR33</accession>
<comment type="subcellular location">
    <subcellularLocation>
        <location evidence="2 15">Cytoplasm</location>
    </subcellularLocation>
</comment>
<keyword evidence="10 15" id="KW-0808">Transferase</keyword>
<evidence type="ECO:0000256" key="8">
    <source>
        <dbReference type="ARBA" id="ARBA00022605"/>
    </source>
</evidence>
<evidence type="ECO:0000256" key="7">
    <source>
        <dbReference type="ARBA" id="ARBA00022490"/>
    </source>
</evidence>
<dbReference type="InterPro" id="IPR018198">
    <property type="entry name" value="ATP_PRibTrfase_CS"/>
</dbReference>
<comment type="similarity">
    <text evidence="4 15">Belongs to the ATP phosphoribosyltransferase family. Short subfamily.</text>
</comment>
<keyword evidence="9 15" id="KW-0328">Glycosyltransferase</keyword>
<dbReference type="AlphaFoldDB" id="A0A1M5VR33"/>
<comment type="subunit">
    <text evidence="15">Heteromultimer composed of HisG and HisZ subunits.</text>
</comment>
<evidence type="ECO:0000256" key="13">
    <source>
        <dbReference type="ARBA" id="ARBA00023102"/>
    </source>
</evidence>
<evidence type="ECO:0000256" key="4">
    <source>
        <dbReference type="ARBA" id="ARBA00009489"/>
    </source>
</evidence>
<evidence type="ECO:0000256" key="1">
    <source>
        <dbReference type="ARBA" id="ARBA00000915"/>
    </source>
</evidence>
<dbReference type="EMBL" id="FQXV01000002">
    <property type="protein sequence ID" value="SHH77687.1"/>
    <property type="molecule type" value="Genomic_DNA"/>
</dbReference>
<dbReference type="PROSITE" id="PS01316">
    <property type="entry name" value="ATP_P_PHORIBOSYLTR"/>
    <property type="match status" value="1"/>
</dbReference>
<evidence type="ECO:0000313" key="18">
    <source>
        <dbReference type="Proteomes" id="UP000183995"/>
    </source>
</evidence>
<reference evidence="17 18" key="1">
    <citation type="submission" date="2016-11" db="EMBL/GenBank/DDBJ databases">
        <authorList>
            <person name="Jaros S."/>
            <person name="Januszkiewicz K."/>
            <person name="Wedrychowicz H."/>
        </authorList>
    </citation>
    <scope>NUCLEOTIDE SEQUENCE [LARGE SCALE GENOMIC DNA]</scope>
    <source>
        <strain evidence="17 18">DSM 10068</strain>
    </source>
</reference>
<keyword evidence="12 15" id="KW-0067">ATP-binding</keyword>
<dbReference type="PANTHER" id="PTHR21403">
    <property type="entry name" value="ATP PHOSPHORIBOSYLTRANSFERASE ATP-PRTASE"/>
    <property type="match status" value="1"/>
</dbReference>
<dbReference type="Gene3D" id="3.40.190.10">
    <property type="entry name" value="Periplasmic binding protein-like II"/>
    <property type="match status" value="2"/>
</dbReference>
<evidence type="ECO:0000256" key="5">
    <source>
        <dbReference type="ARBA" id="ARBA00011946"/>
    </source>
</evidence>
<comment type="function">
    <text evidence="14 15">Catalyzes the condensation of ATP and 5-phosphoribose 1-diphosphate to form N'-(5'-phosphoribosyl)-ATP (PR-ATP). Has a crucial role in the pathway because the rate of histidine biosynthesis seems to be controlled primarily by regulation of HisG enzymatic activity.</text>
</comment>
<evidence type="ECO:0000256" key="15">
    <source>
        <dbReference type="HAMAP-Rule" id="MF_01018"/>
    </source>
</evidence>
<dbReference type="GO" id="GO:0000105">
    <property type="term" value="P:L-histidine biosynthetic process"/>
    <property type="evidence" value="ECO:0007669"/>
    <property type="project" value="UniProtKB-UniRule"/>
</dbReference>
<dbReference type="FunFam" id="3.40.190.10:FF:000008">
    <property type="entry name" value="ATP phosphoribosyltransferase"/>
    <property type="match status" value="1"/>
</dbReference>
<keyword evidence="11 15" id="KW-0547">Nucleotide-binding</keyword>
<evidence type="ECO:0000256" key="3">
    <source>
        <dbReference type="ARBA" id="ARBA00004667"/>
    </source>
</evidence>
<dbReference type="InterPro" id="IPR013820">
    <property type="entry name" value="ATP_PRibTrfase_cat"/>
</dbReference>
<dbReference type="SUPFAM" id="SSF53850">
    <property type="entry name" value="Periplasmic binding protein-like II"/>
    <property type="match status" value="1"/>
</dbReference>
<dbReference type="GO" id="GO:0005524">
    <property type="term" value="F:ATP binding"/>
    <property type="evidence" value="ECO:0007669"/>
    <property type="project" value="UniProtKB-KW"/>
</dbReference>
<keyword evidence="18" id="KW-1185">Reference proteome</keyword>
<name>A0A1M5VR33_9FIRM</name>
<keyword evidence="8 15" id="KW-0028">Amino-acid biosynthesis</keyword>
<dbReference type="InterPro" id="IPR001348">
    <property type="entry name" value="ATP_PRibTrfase_HisG"/>
</dbReference>
<dbReference type="Proteomes" id="UP000183995">
    <property type="component" value="Unassembled WGS sequence"/>
</dbReference>
<evidence type="ECO:0000256" key="9">
    <source>
        <dbReference type="ARBA" id="ARBA00022676"/>
    </source>
</evidence>
<feature type="domain" description="ATP phosphoribosyltransferase catalytic" evidence="16">
    <location>
        <begin position="54"/>
        <end position="205"/>
    </location>
</feature>
<organism evidence="17 18">
    <name type="scientific">Sporobacter termitidis DSM 10068</name>
    <dbReference type="NCBI Taxonomy" id="1123282"/>
    <lineage>
        <taxon>Bacteria</taxon>
        <taxon>Bacillati</taxon>
        <taxon>Bacillota</taxon>
        <taxon>Clostridia</taxon>
        <taxon>Eubacteriales</taxon>
        <taxon>Oscillospiraceae</taxon>
        <taxon>Sporobacter</taxon>
    </lineage>
</organism>
<dbReference type="GO" id="GO:0005737">
    <property type="term" value="C:cytoplasm"/>
    <property type="evidence" value="ECO:0007669"/>
    <property type="project" value="UniProtKB-SubCell"/>
</dbReference>
<comment type="domain">
    <text evidence="15">Lacks the C-terminal regulatory region which is replaced by HisZ.</text>
</comment>
<dbReference type="HAMAP" id="MF_01018">
    <property type="entry name" value="HisG_Short"/>
    <property type="match status" value="1"/>
</dbReference>
<evidence type="ECO:0000259" key="16">
    <source>
        <dbReference type="Pfam" id="PF01634"/>
    </source>
</evidence>
<proteinExistence type="inferred from homology"/>
<dbReference type="UniPathway" id="UPA00031">
    <property type="reaction ID" value="UER00006"/>
</dbReference>
<sequence>MTQFINIALPKGRLGEKVYAIFEAVGYGCPSILNNNRKLIFENEENCVRYFWVKPSDVAIYVERGAADLGVAGKDILLEYRPDVYELLDLDVGKCRMCVAAQKGFRDDLDRTLRVATKFSKVAKDFYAGQSREIDIIKLNGSIELAPILGLSDVIVDIVETGTTLRENDLEVVETITGISARLIANKVSHKFKYEEISRLAARVAGYIKEGAMR</sequence>
<dbReference type="RefSeq" id="WP_242941153.1">
    <property type="nucleotide sequence ID" value="NZ_FQXV01000002.1"/>
</dbReference>